<dbReference type="PANTHER" id="PTHR36839:SF1">
    <property type="entry name" value="METALLO-BETA-LACTAMASE FAMILY PROTEIN (AFU_ORTHOLOGUE AFUA_5G12770)"/>
    <property type="match status" value="1"/>
</dbReference>
<proteinExistence type="predicted"/>
<dbReference type="EMBL" id="FXAF01000001">
    <property type="protein sequence ID" value="SME99021.1"/>
    <property type="molecule type" value="Genomic_DNA"/>
</dbReference>
<evidence type="ECO:0000313" key="3">
    <source>
        <dbReference type="Proteomes" id="UP000192903"/>
    </source>
</evidence>
<dbReference type="PANTHER" id="PTHR36839">
    <property type="entry name" value="METALLO-BETA-LACTAMASE FAMILY PROTEIN (AFU_ORTHOLOGUE AFUA_5G12770)"/>
    <property type="match status" value="1"/>
</dbReference>
<dbReference type="RefSeq" id="WP_085419815.1">
    <property type="nucleotide sequence ID" value="NZ_FXAF01000001.1"/>
</dbReference>
<gene>
    <name evidence="2" type="ORF">SAMN02982989_0524</name>
</gene>
<dbReference type="SUPFAM" id="SSF57802">
    <property type="entry name" value="Rubredoxin-like"/>
    <property type="match status" value="1"/>
</dbReference>
<dbReference type="STRING" id="464029.SAMN02982989_0524"/>
<dbReference type="SMART" id="SM00849">
    <property type="entry name" value="Lactamase_B"/>
    <property type="match status" value="1"/>
</dbReference>
<name>A0A1X7CMS5_9HYPH</name>
<dbReference type="InterPro" id="IPR001279">
    <property type="entry name" value="Metallo-B-lactamas"/>
</dbReference>
<dbReference type="AlphaFoldDB" id="A0A1X7CMS5"/>
<dbReference type="Gene3D" id="3.60.15.10">
    <property type="entry name" value="Ribonuclease Z/Hydroxyacylglutathione hydrolase-like"/>
    <property type="match status" value="1"/>
</dbReference>
<dbReference type="Proteomes" id="UP000192903">
    <property type="component" value="Unassembled WGS sequence"/>
</dbReference>
<protein>
    <recommendedName>
        <fullName evidence="1">Metallo-beta-lactamase domain-containing protein</fullName>
    </recommendedName>
</protein>
<accession>A0A1X7CMS5</accession>
<reference evidence="3" key="1">
    <citation type="submission" date="2017-04" db="EMBL/GenBank/DDBJ databases">
        <authorList>
            <person name="Varghese N."/>
            <person name="Submissions S."/>
        </authorList>
    </citation>
    <scope>NUCLEOTIDE SEQUENCE [LARGE SCALE GENOMIC DNA]</scope>
    <source>
        <strain evidence="3">B4P</strain>
    </source>
</reference>
<dbReference type="OrthoDB" id="2373347at2"/>
<evidence type="ECO:0000313" key="2">
    <source>
        <dbReference type="EMBL" id="SME99021.1"/>
    </source>
</evidence>
<sequence>MTIFLCRACGTSFDEADEAPEICPICSDERQYVPASGQAWTTPEKLAGTHRNAWLQLEPGLMAIQTVPAFAINQRALLLRTPLGNVLWDCIALIDDATKTIIDALGGLTAIAISHPHYYTAMQDWAAAFDAPIYLHAADREWICRPSDDIRLWEDDALVLSSAITLVRGGGHFAGGTMLHWSGGDGKGVLFAGDIVQVTPGADHVSFMWSYPNMLPLSAAEVADVAERLAPWPFERIYGAFSHQNVRQGGQEIVARSAQRYIDRLSGPAQ</sequence>
<feature type="domain" description="Metallo-beta-lactamase" evidence="1">
    <location>
        <begin position="73"/>
        <end position="243"/>
    </location>
</feature>
<keyword evidence="3" id="KW-1185">Reference proteome</keyword>
<dbReference type="SUPFAM" id="SSF56281">
    <property type="entry name" value="Metallo-hydrolase/oxidoreductase"/>
    <property type="match status" value="1"/>
</dbReference>
<dbReference type="InterPro" id="IPR036866">
    <property type="entry name" value="RibonucZ/Hydroxyglut_hydro"/>
</dbReference>
<organism evidence="2 3">
    <name type="scientific">Xaviernesmea oryzae</name>
    <dbReference type="NCBI Taxonomy" id="464029"/>
    <lineage>
        <taxon>Bacteria</taxon>
        <taxon>Pseudomonadati</taxon>
        <taxon>Pseudomonadota</taxon>
        <taxon>Alphaproteobacteria</taxon>
        <taxon>Hyphomicrobiales</taxon>
        <taxon>Rhizobiaceae</taxon>
        <taxon>Rhizobium/Agrobacterium group</taxon>
        <taxon>Xaviernesmea</taxon>
    </lineage>
</organism>
<evidence type="ECO:0000259" key="1">
    <source>
        <dbReference type="SMART" id="SM00849"/>
    </source>
</evidence>